<proteinExistence type="predicted"/>
<organism evidence="1">
    <name type="scientific">Xenopsylla cheopis</name>
    <name type="common">Oriental rat flea</name>
    <name type="synonym">Pulex cheopis</name>
    <dbReference type="NCBI Taxonomy" id="163159"/>
    <lineage>
        <taxon>Eukaryota</taxon>
        <taxon>Metazoa</taxon>
        <taxon>Ecdysozoa</taxon>
        <taxon>Arthropoda</taxon>
        <taxon>Hexapoda</taxon>
        <taxon>Insecta</taxon>
        <taxon>Pterygota</taxon>
        <taxon>Neoptera</taxon>
        <taxon>Endopterygota</taxon>
        <taxon>Siphonaptera</taxon>
        <taxon>Pulicidae</taxon>
        <taxon>Xenopsyllinae</taxon>
        <taxon>Xenopsylla</taxon>
    </lineage>
</organism>
<dbReference type="EMBL" id="GIIL01006361">
    <property type="protein sequence ID" value="NOV50087.1"/>
    <property type="molecule type" value="Transcribed_RNA"/>
</dbReference>
<reference evidence="1" key="1">
    <citation type="submission" date="2020-03" db="EMBL/GenBank/DDBJ databases">
        <title>Transcriptomic Profiling of the Digestive Tract of the Rat Flea, Xenopsylla cheopis, Following Blood Feeding and Infection with Yersinia pestis.</title>
        <authorList>
            <person name="Bland D.M."/>
            <person name="Martens C.A."/>
            <person name="Virtaneva K."/>
            <person name="Kanakabandi K."/>
            <person name="Long D."/>
            <person name="Rosenke R."/>
            <person name="Saturday G.A."/>
            <person name="Hoyt F.H."/>
            <person name="Bruno D.P."/>
            <person name="Ribeiro J.M.C."/>
            <person name="Hinnebusch J."/>
        </authorList>
    </citation>
    <scope>NUCLEOTIDE SEQUENCE</scope>
</reference>
<dbReference type="AlphaFoldDB" id="A0A6M2DZP6"/>
<protein>
    <submittedName>
        <fullName evidence="1">Putative product</fullName>
    </submittedName>
</protein>
<name>A0A6M2DZP6_XENCH</name>
<accession>A0A6M2DZP6</accession>
<sequence>MVCIVSCIGGSLSLTVLILLFITSFIVSCTCCYCSILSVFSSCRVLPVVCSVTNKILSDKNGSYWESTEFERFSAYFYCYYDTRTYICCPCCYLDWSISWGVCMVK</sequence>
<evidence type="ECO:0000313" key="1">
    <source>
        <dbReference type="EMBL" id="NOV50087.1"/>
    </source>
</evidence>